<evidence type="ECO:0000256" key="1">
    <source>
        <dbReference type="ARBA" id="ARBA00010641"/>
    </source>
</evidence>
<evidence type="ECO:0000256" key="4">
    <source>
        <dbReference type="ARBA" id="ARBA00023125"/>
    </source>
</evidence>
<dbReference type="GO" id="GO:0006352">
    <property type="term" value="P:DNA-templated transcription initiation"/>
    <property type="evidence" value="ECO:0007669"/>
    <property type="project" value="InterPro"/>
</dbReference>
<protein>
    <submittedName>
        <fullName evidence="7">RNA polymerase sigma factor</fullName>
    </submittedName>
</protein>
<comment type="caution">
    <text evidence="7">The sequence shown here is derived from an EMBL/GenBank/DDBJ whole genome shotgun (WGS) entry which is preliminary data.</text>
</comment>
<dbReference type="PANTHER" id="PTHR43133:SF8">
    <property type="entry name" value="RNA POLYMERASE SIGMA FACTOR HI_1459-RELATED"/>
    <property type="match status" value="1"/>
</dbReference>
<dbReference type="AlphaFoldDB" id="A0A5C6B002"/>
<dbReference type="InterPro" id="IPR013324">
    <property type="entry name" value="RNA_pol_sigma_r3/r4-like"/>
</dbReference>
<evidence type="ECO:0000256" key="3">
    <source>
        <dbReference type="ARBA" id="ARBA00023082"/>
    </source>
</evidence>
<gene>
    <name evidence="7" type="ORF">Pla52n_31430</name>
</gene>
<dbReference type="Proteomes" id="UP000320176">
    <property type="component" value="Unassembled WGS sequence"/>
</dbReference>
<dbReference type="InterPro" id="IPR013325">
    <property type="entry name" value="RNA_pol_sigma_r2"/>
</dbReference>
<keyword evidence="2" id="KW-0805">Transcription regulation</keyword>
<keyword evidence="8" id="KW-1185">Reference proteome</keyword>
<dbReference type="SUPFAM" id="SSF88659">
    <property type="entry name" value="Sigma3 and sigma4 domains of RNA polymerase sigma factors"/>
    <property type="match status" value="1"/>
</dbReference>
<comment type="similarity">
    <text evidence="1">Belongs to the sigma-70 factor family. ECF subfamily.</text>
</comment>
<accession>A0A5C6B002</accession>
<dbReference type="PANTHER" id="PTHR43133">
    <property type="entry name" value="RNA POLYMERASE ECF-TYPE SIGMA FACTO"/>
    <property type="match status" value="1"/>
</dbReference>
<proteinExistence type="inferred from homology"/>
<dbReference type="GO" id="GO:0016987">
    <property type="term" value="F:sigma factor activity"/>
    <property type="evidence" value="ECO:0007669"/>
    <property type="project" value="UniProtKB-KW"/>
</dbReference>
<keyword evidence="5" id="KW-0804">Transcription</keyword>
<organism evidence="7 8">
    <name type="scientific">Stieleria varia</name>
    <dbReference type="NCBI Taxonomy" id="2528005"/>
    <lineage>
        <taxon>Bacteria</taxon>
        <taxon>Pseudomonadati</taxon>
        <taxon>Planctomycetota</taxon>
        <taxon>Planctomycetia</taxon>
        <taxon>Pirellulales</taxon>
        <taxon>Pirellulaceae</taxon>
        <taxon>Stieleria</taxon>
    </lineage>
</organism>
<reference evidence="7 8" key="1">
    <citation type="submission" date="2019-02" db="EMBL/GenBank/DDBJ databases">
        <title>Deep-cultivation of Planctomycetes and their phenomic and genomic characterization uncovers novel biology.</title>
        <authorList>
            <person name="Wiegand S."/>
            <person name="Jogler M."/>
            <person name="Boedeker C."/>
            <person name="Pinto D."/>
            <person name="Vollmers J."/>
            <person name="Rivas-Marin E."/>
            <person name="Kohn T."/>
            <person name="Peeters S.H."/>
            <person name="Heuer A."/>
            <person name="Rast P."/>
            <person name="Oberbeckmann S."/>
            <person name="Bunk B."/>
            <person name="Jeske O."/>
            <person name="Meyerdierks A."/>
            <person name="Storesund J.E."/>
            <person name="Kallscheuer N."/>
            <person name="Luecker S."/>
            <person name="Lage O.M."/>
            <person name="Pohl T."/>
            <person name="Merkel B.J."/>
            <person name="Hornburger P."/>
            <person name="Mueller R.-W."/>
            <person name="Bruemmer F."/>
            <person name="Labrenz M."/>
            <person name="Spormann A.M."/>
            <person name="Op Den Camp H."/>
            <person name="Overmann J."/>
            <person name="Amann R."/>
            <person name="Jetten M.S.M."/>
            <person name="Mascher T."/>
            <person name="Medema M.H."/>
            <person name="Devos D.P."/>
            <person name="Kaster A.-K."/>
            <person name="Ovreas L."/>
            <person name="Rohde M."/>
            <person name="Galperin M.Y."/>
            <person name="Jogler C."/>
        </authorList>
    </citation>
    <scope>NUCLEOTIDE SEQUENCE [LARGE SCALE GENOMIC DNA]</scope>
    <source>
        <strain evidence="7 8">Pla52n</strain>
    </source>
</reference>
<dbReference type="GO" id="GO:0003677">
    <property type="term" value="F:DNA binding"/>
    <property type="evidence" value="ECO:0007669"/>
    <property type="project" value="UniProtKB-KW"/>
</dbReference>
<dbReference type="Gene3D" id="1.10.10.60">
    <property type="entry name" value="Homeodomain-like"/>
    <property type="match status" value="1"/>
</dbReference>
<name>A0A5C6B002_9BACT</name>
<keyword evidence="4" id="KW-0238">DNA-binding</keyword>
<evidence type="ECO:0000259" key="6">
    <source>
        <dbReference type="Pfam" id="PF07638"/>
    </source>
</evidence>
<dbReference type="InterPro" id="IPR014284">
    <property type="entry name" value="RNA_pol_sigma-70_dom"/>
</dbReference>
<dbReference type="InterPro" id="IPR039425">
    <property type="entry name" value="RNA_pol_sigma-70-like"/>
</dbReference>
<dbReference type="InterPro" id="IPR053812">
    <property type="entry name" value="HTH_Sigma70_ECF-like"/>
</dbReference>
<sequence>MPCIFFSCKPDDIIAQNSDKVTSQPPSRSSEFQSFQKRLHDGDSDAIKALFDQYSQRLIHLASKNIHPALLKRFDGEDVVQSVFRSFFRRQEQGAFHIEHSEELWQLLVTLTLCKTRSQARKHTAEKRDASADVVISDVNQMFDRQPSHEDALALWEEMEMVLQGLPDRTAEIISMRLEGLNRSEIAKQLNLSRQTIHRILKLVQERIKQRFEQFSAFDTKDSEKESDSG</sequence>
<dbReference type="Pfam" id="PF07638">
    <property type="entry name" value="Sigma70_ECF"/>
    <property type="match status" value="1"/>
</dbReference>
<evidence type="ECO:0000313" key="7">
    <source>
        <dbReference type="EMBL" id="TWU05097.1"/>
    </source>
</evidence>
<evidence type="ECO:0000256" key="2">
    <source>
        <dbReference type="ARBA" id="ARBA00023015"/>
    </source>
</evidence>
<evidence type="ECO:0000313" key="8">
    <source>
        <dbReference type="Proteomes" id="UP000320176"/>
    </source>
</evidence>
<evidence type="ECO:0000256" key="5">
    <source>
        <dbReference type="ARBA" id="ARBA00023163"/>
    </source>
</evidence>
<keyword evidence="3" id="KW-0731">Sigma factor</keyword>
<dbReference type="SUPFAM" id="SSF88946">
    <property type="entry name" value="Sigma2 domain of RNA polymerase sigma factors"/>
    <property type="match status" value="1"/>
</dbReference>
<dbReference type="NCBIfam" id="TIGR02937">
    <property type="entry name" value="sigma70-ECF"/>
    <property type="match status" value="1"/>
</dbReference>
<dbReference type="Gene3D" id="1.10.1740.10">
    <property type="match status" value="1"/>
</dbReference>
<feature type="domain" description="RNA polymerase sigma-70 ECF-like HTH" evidence="6">
    <location>
        <begin position="37"/>
        <end position="212"/>
    </location>
</feature>
<dbReference type="EMBL" id="SJPN01000003">
    <property type="protein sequence ID" value="TWU05097.1"/>
    <property type="molecule type" value="Genomic_DNA"/>
</dbReference>